<organism evidence="1 2">
    <name type="scientific">Ktedonosporobacter rubrisoli</name>
    <dbReference type="NCBI Taxonomy" id="2509675"/>
    <lineage>
        <taxon>Bacteria</taxon>
        <taxon>Bacillati</taxon>
        <taxon>Chloroflexota</taxon>
        <taxon>Ktedonobacteria</taxon>
        <taxon>Ktedonobacterales</taxon>
        <taxon>Ktedonosporobacteraceae</taxon>
        <taxon>Ktedonosporobacter</taxon>
    </lineage>
</organism>
<dbReference type="Proteomes" id="UP000290365">
    <property type="component" value="Chromosome"/>
</dbReference>
<protein>
    <submittedName>
        <fullName evidence="1">Uncharacterized protein</fullName>
    </submittedName>
</protein>
<reference evidence="1 2" key="1">
    <citation type="submission" date="2019-01" db="EMBL/GenBank/DDBJ databases">
        <title>Ktedonosporobacter rubrisoli SCAWS-G2.</title>
        <authorList>
            <person name="Huang Y."/>
            <person name="Yan B."/>
        </authorList>
    </citation>
    <scope>NUCLEOTIDE SEQUENCE [LARGE SCALE GENOMIC DNA]</scope>
    <source>
        <strain evidence="1 2">SCAWS-G2</strain>
    </source>
</reference>
<dbReference type="KEGG" id="kbs:EPA93_15075"/>
<evidence type="ECO:0000313" key="2">
    <source>
        <dbReference type="Proteomes" id="UP000290365"/>
    </source>
</evidence>
<accession>A0A4P6JPQ7</accession>
<dbReference type="EMBL" id="CP035758">
    <property type="protein sequence ID" value="QBD77244.1"/>
    <property type="molecule type" value="Genomic_DNA"/>
</dbReference>
<proteinExistence type="predicted"/>
<dbReference type="AlphaFoldDB" id="A0A4P6JPQ7"/>
<evidence type="ECO:0000313" key="1">
    <source>
        <dbReference type="EMBL" id="QBD77244.1"/>
    </source>
</evidence>
<name>A0A4P6JPQ7_KTERU</name>
<dbReference type="RefSeq" id="WP_129888307.1">
    <property type="nucleotide sequence ID" value="NZ_CP035758.1"/>
</dbReference>
<sequence length="91" mass="10934">MRKYCKAYYLKDLRQFAGWKELCKPHEEEMRDETIVYLWDDFTVVSSPVAEGQGALWDQVTPQWREFCQSVLHFELPEDLYAVSRQEQNQV</sequence>
<dbReference type="OrthoDB" id="3397645at2"/>
<keyword evidence="2" id="KW-1185">Reference proteome</keyword>
<gene>
    <name evidence="1" type="ORF">EPA93_15075</name>
</gene>